<dbReference type="PROSITE" id="PS51257">
    <property type="entry name" value="PROKAR_LIPOPROTEIN"/>
    <property type="match status" value="1"/>
</dbReference>
<dbReference type="EMBL" id="JAEMUK010000002">
    <property type="protein sequence ID" value="MBJ7542049.1"/>
    <property type="molecule type" value="Genomic_DNA"/>
</dbReference>
<dbReference type="AlphaFoldDB" id="A0A8I1KIS4"/>
<proteinExistence type="predicted"/>
<feature type="compositionally biased region" description="Pro residues" evidence="1">
    <location>
        <begin position="94"/>
        <end position="109"/>
    </location>
</feature>
<evidence type="ECO:0000256" key="2">
    <source>
        <dbReference type="SAM" id="SignalP"/>
    </source>
</evidence>
<reference evidence="3 4" key="1">
    <citation type="submission" date="2020-12" db="EMBL/GenBank/DDBJ databases">
        <title>Revised draft genomes of Rhodomicrobium vannielii ATCC 17100 and Rhodomicrobium udaipurense JA643.</title>
        <authorList>
            <person name="Conners E.M."/>
            <person name="Davenport E.J."/>
            <person name="Bose A."/>
        </authorList>
    </citation>
    <scope>NUCLEOTIDE SEQUENCE [LARGE SCALE GENOMIC DNA]</scope>
    <source>
        <strain evidence="3 4">JA643</strain>
    </source>
</reference>
<gene>
    <name evidence="3" type="ORF">JDN41_00575</name>
</gene>
<evidence type="ECO:0008006" key="5">
    <source>
        <dbReference type="Google" id="ProtNLM"/>
    </source>
</evidence>
<dbReference type="Proteomes" id="UP000623250">
    <property type="component" value="Unassembled WGS sequence"/>
</dbReference>
<comment type="caution">
    <text evidence="3">The sequence shown here is derived from an EMBL/GenBank/DDBJ whole genome shotgun (WGS) entry which is preliminary data.</text>
</comment>
<feature type="signal peptide" evidence="2">
    <location>
        <begin position="1"/>
        <end position="35"/>
    </location>
</feature>
<keyword evidence="4" id="KW-1185">Reference proteome</keyword>
<feature type="region of interest" description="Disordered" evidence="1">
    <location>
        <begin position="37"/>
        <end position="120"/>
    </location>
</feature>
<dbReference type="RefSeq" id="WP_155955307.1">
    <property type="nucleotide sequence ID" value="NZ_JAEMUK010000002.1"/>
</dbReference>
<feature type="compositionally biased region" description="Basic and acidic residues" evidence="1">
    <location>
        <begin position="68"/>
        <end position="83"/>
    </location>
</feature>
<sequence>MPREKAAASAAGNRLLPAIALGAALAAAACLPLQAQVNPPKPRAAPEDTLSTDPNRVPVPQMRPGETLTEHLDRNDGVIRPQERNTPNMSTVMPPEPHPNTTPVIPPPGTRGGDPTVRSK</sequence>
<evidence type="ECO:0000313" key="3">
    <source>
        <dbReference type="EMBL" id="MBJ7542049.1"/>
    </source>
</evidence>
<name>A0A8I1KIS4_9HYPH</name>
<protein>
    <recommendedName>
        <fullName evidence="5">Lipoprotein</fullName>
    </recommendedName>
</protein>
<organism evidence="3 4">
    <name type="scientific">Rhodomicrobium udaipurense</name>
    <dbReference type="NCBI Taxonomy" id="1202716"/>
    <lineage>
        <taxon>Bacteria</taxon>
        <taxon>Pseudomonadati</taxon>
        <taxon>Pseudomonadota</taxon>
        <taxon>Alphaproteobacteria</taxon>
        <taxon>Hyphomicrobiales</taxon>
        <taxon>Hyphomicrobiaceae</taxon>
        <taxon>Rhodomicrobium</taxon>
    </lineage>
</organism>
<accession>A0A8I1KIS4</accession>
<feature type="chain" id="PRO_5034003846" description="Lipoprotein" evidence="2">
    <location>
        <begin position="36"/>
        <end position="120"/>
    </location>
</feature>
<evidence type="ECO:0000256" key="1">
    <source>
        <dbReference type="SAM" id="MobiDB-lite"/>
    </source>
</evidence>
<keyword evidence="2" id="KW-0732">Signal</keyword>
<evidence type="ECO:0000313" key="4">
    <source>
        <dbReference type="Proteomes" id="UP000623250"/>
    </source>
</evidence>